<dbReference type="Proteomes" id="UP000319383">
    <property type="component" value="Chromosome"/>
</dbReference>
<organism evidence="1 2">
    <name type="scientific">Symmachiella dynata</name>
    <dbReference type="NCBI Taxonomy" id="2527995"/>
    <lineage>
        <taxon>Bacteria</taxon>
        <taxon>Pseudomonadati</taxon>
        <taxon>Planctomycetota</taxon>
        <taxon>Planctomycetia</taxon>
        <taxon>Planctomycetales</taxon>
        <taxon>Planctomycetaceae</taxon>
        <taxon>Symmachiella</taxon>
    </lineage>
</organism>
<dbReference type="KEGG" id="sdyn:Mal52_14900"/>
<protein>
    <submittedName>
        <fullName evidence="1">Uncharacterized protein</fullName>
    </submittedName>
</protein>
<reference evidence="1 2" key="1">
    <citation type="submission" date="2019-02" db="EMBL/GenBank/DDBJ databases">
        <title>Deep-cultivation of Planctomycetes and their phenomic and genomic characterization uncovers novel biology.</title>
        <authorList>
            <person name="Wiegand S."/>
            <person name="Jogler M."/>
            <person name="Boedeker C."/>
            <person name="Pinto D."/>
            <person name="Vollmers J."/>
            <person name="Rivas-Marin E."/>
            <person name="Kohn T."/>
            <person name="Peeters S.H."/>
            <person name="Heuer A."/>
            <person name="Rast P."/>
            <person name="Oberbeckmann S."/>
            <person name="Bunk B."/>
            <person name="Jeske O."/>
            <person name="Meyerdierks A."/>
            <person name="Storesund J.E."/>
            <person name="Kallscheuer N."/>
            <person name="Luecker S."/>
            <person name="Lage O.M."/>
            <person name="Pohl T."/>
            <person name="Merkel B.J."/>
            <person name="Hornburger P."/>
            <person name="Mueller R.-W."/>
            <person name="Bruemmer F."/>
            <person name="Labrenz M."/>
            <person name="Spormann A.M."/>
            <person name="Op den Camp H."/>
            <person name="Overmann J."/>
            <person name="Amann R."/>
            <person name="Jetten M.S.M."/>
            <person name="Mascher T."/>
            <person name="Medema M.H."/>
            <person name="Devos D.P."/>
            <person name="Kaster A.-K."/>
            <person name="Ovreas L."/>
            <person name="Rohde M."/>
            <person name="Galperin M.Y."/>
            <person name="Jogler C."/>
        </authorList>
    </citation>
    <scope>NUCLEOTIDE SEQUENCE [LARGE SCALE GENOMIC DNA]</scope>
    <source>
        <strain evidence="1 2">Mal52</strain>
    </source>
</reference>
<dbReference type="AlphaFoldDB" id="A0A517ZKJ8"/>
<name>A0A517ZKJ8_9PLAN</name>
<sequence length="165" mass="19377">MHSDAIRRAREYAKNRRIELKEQLGAGYDGVVFSTNQESVIKSLRFDKLYHKERDVYLRLRKNHIEKIEGFAVPALVDYDDFLWVVEIEIVSPPFVVDFAGASLDTRSADYPPEVYEEWEREKREQFGQNWPKVLSILSGFRRYGIYLADVKPGNIEFAPDEWNT</sequence>
<dbReference type="EMBL" id="CP036276">
    <property type="protein sequence ID" value="QDU43019.1"/>
    <property type="molecule type" value="Genomic_DNA"/>
</dbReference>
<evidence type="ECO:0000313" key="1">
    <source>
        <dbReference type="EMBL" id="QDU43019.1"/>
    </source>
</evidence>
<dbReference type="InterPro" id="IPR011009">
    <property type="entry name" value="Kinase-like_dom_sf"/>
</dbReference>
<gene>
    <name evidence="1" type="ORF">Mal52_14900</name>
</gene>
<accession>A0A517ZKJ8</accession>
<proteinExistence type="predicted"/>
<dbReference type="SUPFAM" id="SSF56112">
    <property type="entry name" value="Protein kinase-like (PK-like)"/>
    <property type="match status" value="1"/>
</dbReference>
<evidence type="ECO:0000313" key="2">
    <source>
        <dbReference type="Proteomes" id="UP000319383"/>
    </source>
</evidence>
<keyword evidence="2" id="KW-1185">Reference proteome</keyword>